<organism evidence="3 4">
    <name type="scientific">Streptomyces asoensis</name>
    <dbReference type="NCBI Taxonomy" id="249586"/>
    <lineage>
        <taxon>Bacteria</taxon>
        <taxon>Bacillati</taxon>
        <taxon>Actinomycetota</taxon>
        <taxon>Actinomycetes</taxon>
        <taxon>Kitasatosporales</taxon>
        <taxon>Streptomycetaceae</taxon>
        <taxon>Streptomyces</taxon>
    </lineage>
</organism>
<dbReference type="EMBL" id="CP049838">
    <property type="protein sequence ID" value="QJT02846.1"/>
    <property type="molecule type" value="Genomic_DNA"/>
</dbReference>
<feature type="domain" description="Bro-N" evidence="2">
    <location>
        <begin position="19"/>
        <end position="139"/>
    </location>
</feature>
<dbReference type="SMART" id="SM01040">
    <property type="entry name" value="Bro-N"/>
    <property type="match status" value="1"/>
</dbReference>
<dbReference type="PANTHER" id="PTHR36180:SF2">
    <property type="entry name" value="BRO FAMILY PROTEIN"/>
    <property type="match status" value="1"/>
</dbReference>
<evidence type="ECO:0000259" key="2">
    <source>
        <dbReference type="PROSITE" id="PS51750"/>
    </source>
</evidence>
<dbReference type="Pfam" id="PF02498">
    <property type="entry name" value="Bro-N"/>
    <property type="match status" value="1"/>
</dbReference>
<protein>
    <submittedName>
        <fullName evidence="3">Bro-N domain-containing protein</fullName>
    </submittedName>
</protein>
<accession>A0A6M4WY31</accession>
<dbReference type="PANTHER" id="PTHR36180">
    <property type="entry name" value="DNA-BINDING PROTEIN-RELATED-RELATED"/>
    <property type="match status" value="1"/>
</dbReference>
<name>A0A6M4WY31_9ACTN</name>
<sequence>MYEQNNTQPPDRSAAQQDAIDINDFVFAATGARVRRLTTPGGEHWFPAVDVAAQLGYANTRDALRQSVAEQHTTSLDDLARSVGTADASCNIAGHRLKKSMKMVNLQGLIQLVNGCTKPEAQPFKTWVAGVIATLQRDGSYSLEPAPVQPAPAVGTAYVMPEQVVEAIVRLEERNLYADEMLAAAAGERNDLLRQITDSQNRMADALRDIAEALRRPSHSAPAPGLTAQQLLDTWKKRHLLVTDDVHTVAAVLAPALARGEARYHVEEIAARTGMSQDRVHDCLRMLLKRGCMRQTGCSADGAPVYVLP</sequence>
<evidence type="ECO:0000313" key="4">
    <source>
        <dbReference type="Proteomes" id="UP000502665"/>
    </source>
</evidence>
<keyword evidence="1" id="KW-0175">Coiled coil</keyword>
<evidence type="ECO:0000256" key="1">
    <source>
        <dbReference type="SAM" id="Coils"/>
    </source>
</evidence>
<feature type="coiled-coil region" evidence="1">
    <location>
        <begin position="189"/>
        <end position="216"/>
    </location>
</feature>
<proteinExistence type="predicted"/>
<dbReference type="PROSITE" id="PS51750">
    <property type="entry name" value="BRO_N"/>
    <property type="match status" value="1"/>
</dbReference>
<evidence type="ECO:0000313" key="3">
    <source>
        <dbReference type="EMBL" id="QJT02846.1"/>
    </source>
</evidence>
<dbReference type="RefSeq" id="WP_171398329.1">
    <property type="nucleotide sequence ID" value="NZ_CP049838.1"/>
</dbReference>
<reference evidence="3" key="1">
    <citation type="submission" date="2020-03" db="EMBL/GenBank/DDBJ databases">
        <title>Molecular networking-based the target discovery of potent antiproliferative macrolactams: 5/6/7/16 polycyclic ansamycins and glycosylated trienomycin from Streptomyces cacaoi subsp. asoensis.</title>
        <authorList>
            <person name="Liu L.-L."/>
        </authorList>
    </citation>
    <scope>NUCLEOTIDE SEQUENCE [LARGE SCALE GENOMIC DNA]</scope>
    <source>
        <strain evidence="3">H2S5</strain>
    </source>
</reference>
<dbReference type="AlphaFoldDB" id="A0A6M4WY31"/>
<gene>
    <name evidence="3" type="ORF">G9272_23215</name>
</gene>
<dbReference type="Proteomes" id="UP000502665">
    <property type="component" value="Chromosome"/>
</dbReference>
<keyword evidence="4" id="KW-1185">Reference proteome</keyword>
<dbReference type="InterPro" id="IPR003497">
    <property type="entry name" value="BRO_N_domain"/>
</dbReference>